<organism evidence="2 3">
    <name type="scientific">Paenibacillus contaminans</name>
    <dbReference type="NCBI Taxonomy" id="450362"/>
    <lineage>
        <taxon>Bacteria</taxon>
        <taxon>Bacillati</taxon>
        <taxon>Bacillota</taxon>
        <taxon>Bacilli</taxon>
        <taxon>Bacillales</taxon>
        <taxon>Paenibacillaceae</taxon>
        <taxon>Paenibacillus</taxon>
    </lineage>
</organism>
<dbReference type="InterPro" id="IPR015422">
    <property type="entry name" value="PyrdxlP-dep_Trfase_small"/>
</dbReference>
<protein>
    <recommendedName>
        <fullName evidence="1">Aminotransferase class V domain-containing protein</fullName>
    </recommendedName>
</protein>
<dbReference type="InterPro" id="IPR015421">
    <property type="entry name" value="PyrdxlP-dep_Trfase_major"/>
</dbReference>
<reference evidence="2 3" key="1">
    <citation type="journal article" date="2009" name="Int. J. Syst. Evol. Microbiol.">
        <title>Paenibacillus contaminans sp. nov., isolated from a contaminated laboratory plate.</title>
        <authorList>
            <person name="Chou J.H."/>
            <person name="Lee J.H."/>
            <person name="Lin M.C."/>
            <person name="Chang P.S."/>
            <person name="Arun A.B."/>
            <person name="Young C.C."/>
            <person name="Chen W.M."/>
        </authorList>
    </citation>
    <scope>NUCLEOTIDE SEQUENCE [LARGE SCALE GENOMIC DNA]</scope>
    <source>
        <strain evidence="2 3">CKOBP-6</strain>
    </source>
</reference>
<evidence type="ECO:0000313" key="3">
    <source>
        <dbReference type="Proteomes" id="UP000250369"/>
    </source>
</evidence>
<evidence type="ECO:0000313" key="2">
    <source>
        <dbReference type="EMBL" id="RAV18959.1"/>
    </source>
</evidence>
<evidence type="ECO:0000259" key="1">
    <source>
        <dbReference type="Pfam" id="PF00266"/>
    </source>
</evidence>
<dbReference type="SUPFAM" id="SSF53383">
    <property type="entry name" value="PLP-dependent transferases"/>
    <property type="match status" value="1"/>
</dbReference>
<name>A0A329MGC9_9BACL</name>
<accession>A0A329MGC9</accession>
<dbReference type="EMBL" id="QMFB01000014">
    <property type="protein sequence ID" value="RAV18959.1"/>
    <property type="molecule type" value="Genomic_DNA"/>
</dbReference>
<gene>
    <name evidence="2" type="ORF">DQG23_22670</name>
</gene>
<proteinExistence type="predicted"/>
<dbReference type="RefSeq" id="WP_113033166.1">
    <property type="nucleotide sequence ID" value="NZ_QMFB01000014.1"/>
</dbReference>
<dbReference type="AlphaFoldDB" id="A0A329MGC9"/>
<dbReference type="PANTHER" id="PTHR43586:SF15">
    <property type="entry name" value="BLR3095 PROTEIN"/>
    <property type="match status" value="1"/>
</dbReference>
<dbReference type="PANTHER" id="PTHR43586">
    <property type="entry name" value="CYSTEINE DESULFURASE"/>
    <property type="match status" value="1"/>
</dbReference>
<dbReference type="Pfam" id="PF00266">
    <property type="entry name" value="Aminotran_5"/>
    <property type="match status" value="1"/>
</dbReference>
<feature type="domain" description="Aminotransferase class V" evidence="1">
    <location>
        <begin position="19"/>
        <end position="365"/>
    </location>
</feature>
<dbReference type="GO" id="GO:0003824">
    <property type="term" value="F:catalytic activity"/>
    <property type="evidence" value="ECO:0007669"/>
    <property type="project" value="UniProtKB-ARBA"/>
</dbReference>
<comment type="caution">
    <text evidence="2">The sequence shown here is derived from an EMBL/GenBank/DDBJ whole genome shotgun (WGS) entry which is preliminary data.</text>
</comment>
<sequence length="377" mass="42060">MTNALLDKKSFVGLDKYTWLFSGAETPPHVRCIEAVNEYMLNRGKGPEGRELHTLQEQSLRRNLAKLLNGREQDIGLLSNASECITAVVHALELKKGDNVVINTLEYPSGVMPVLQLQQNGVEVRIVDHENWDVSPDAMMELVDSNTRLVMASHVSYLSGARFDYKALYEKLNKTDTLFLLDITQSLGAVSVDMNYADFVVCSSYKWLLAVHGLGILGINPARAEQLVPHSVGWRSVKEIFHDRRFQDYAFLEDARKFEVGYPSYPSIYAMNCSTGLLLETGIDRIEKHILELGGGLIRELAGRGYQVMTPEAPEKRAGNIAISFERGGELADVLRQQGVLVWGGDGRFRASIHGYNDSADIDRLLETLSDHAGSFR</sequence>
<dbReference type="InterPro" id="IPR015424">
    <property type="entry name" value="PyrdxlP-dep_Trfase"/>
</dbReference>
<dbReference type="OrthoDB" id="513408at2"/>
<dbReference type="Gene3D" id="3.40.640.10">
    <property type="entry name" value="Type I PLP-dependent aspartate aminotransferase-like (Major domain)"/>
    <property type="match status" value="1"/>
</dbReference>
<keyword evidence="3" id="KW-1185">Reference proteome</keyword>
<dbReference type="Proteomes" id="UP000250369">
    <property type="component" value="Unassembled WGS sequence"/>
</dbReference>
<dbReference type="Gene3D" id="3.90.1150.10">
    <property type="entry name" value="Aspartate Aminotransferase, domain 1"/>
    <property type="match status" value="1"/>
</dbReference>
<dbReference type="InterPro" id="IPR000192">
    <property type="entry name" value="Aminotrans_V_dom"/>
</dbReference>